<feature type="transmembrane region" description="Helical" evidence="1">
    <location>
        <begin position="107"/>
        <end position="129"/>
    </location>
</feature>
<keyword evidence="1" id="KW-0472">Membrane</keyword>
<accession>D3PIG0</accession>
<feature type="transmembrane region" description="Helical" evidence="1">
    <location>
        <begin position="80"/>
        <end position="101"/>
    </location>
</feature>
<feature type="transmembrane region" description="Helical" evidence="1">
    <location>
        <begin position="138"/>
        <end position="158"/>
    </location>
</feature>
<protein>
    <submittedName>
        <fullName evidence="2">Transmembrane protein 164</fullName>
    </submittedName>
</protein>
<feature type="transmembrane region" description="Helical" evidence="1">
    <location>
        <begin position="247"/>
        <end position="269"/>
    </location>
</feature>
<sequence length="283" mass="33048">MNEYGKKLDMNTIVQLIVDISVGGINKSDISEGGSICWHHVPLSHRFKETLFGITLGVIFLLYGFLRHSPPKSHSNIKNAYLKWVTFTLYVIFIVEIGYKIVSKQVIFLWMPCHLITICQIYLLTSLLLGKETLYNEYIFRIMLHFLHGPFTALLFPVTDCLRLPYEVEVYWIQHFFILCLTPLYLMKYHFNLSNPGEFSWSWSYLSYGIWMLIHWIILHGISLITSANVGSMLCPASSDPFAGKHYRLYGICHQLFCIILIGQIWSCFESYFLRPFTIQKFE</sequence>
<feature type="transmembrane region" description="Helical" evidence="1">
    <location>
        <begin position="50"/>
        <end position="68"/>
    </location>
</feature>
<dbReference type="OrthoDB" id="17328at2759"/>
<proteinExistence type="evidence at transcript level"/>
<organism evidence="2">
    <name type="scientific">Lepeophtheirus salmonis</name>
    <name type="common">Salmon louse</name>
    <name type="synonym">Caligus salmonis</name>
    <dbReference type="NCBI Taxonomy" id="72036"/>
    <lineage>
        <taxon>Eukaryota</taxon>
        <taxon>Metazoa</taxon>
        <taxon>Ecdysozoa</taxon>
        <taxon>Arthropoda</taxon>
        <taxon>Crustacea</taxon>
        <taxon>Multicrustacea</taxon>
        <taxon>Hexanauplia</taxon>
        <taxon>Copepoda</taxon>
        <taxon>Siphonostomatoida</taxon>
        <taxon>Caligidae</taxon>
        <taxon>Lepeophtheirus</taxon>
    </lineage>
</organism>
<dbReference type="PANTHER" id="PTHR20948">
    <property type="entry name" value="TRANSMEMBRANE PROTEIN 164"/>
    <property type="match status" value="1"/>
</dbReference>
<name>D3PIG0_LEPSM</name>
<gene>
    <name evidence="2" type="primary">TM164</name>
</gene>
<dbReference type="PANTHER" id="PTHR20948:SF2">
    <property type="entry name" value="TRANSMEMBRANE PROTEIN 164"/>
    <property type="match status" value="1"/>
</dbReference>
<feature type="transmembrane region" description="Helical" evidence="1">
    <location>
        <begin position="170"/>
        <end position="187"/>
    </location>
</feature>
<feature type="transmembrane region" description="Helical" evidence="1">
    <location>
        <begin position="208"/>
        <end position="227"/>
    </location>
</feature>
<dbReference type="EMBL" id="BT121416">
    <property type="protein sequence ID" value="ADD38346.1"/>
    <property type="molecule type" value="mRNA"/>
</dbReference>
<dbReference type="AlphaFoldDB" id="D3PIG0"/>
<evidence type="ECO:0000313" key="2">
    <source>
        <dbReference type="EMBL" id="ADD38346.1"/>
    </source>
</evidence>
<keyword evidence="1" id="KW-1133">Transmembrane helix</keyword>
<reference evidence="2" key="1">
    <citation type="submission" date="2010-03" db="EMBL/GenBank/DDBJ databases">
        <title>Atlantic Lepeophtheirus salmonis ESTs and full-length cDNAs.</title>
        <authorList>
            <person name="Yasuike M."/>
            <person name="von Schalburg K."/>
            <person name="Cooper G."/>
            <person name="Leong J."/>
            <person name="Nilsen F."/>
            <person name="Jones S.R.M."/>
            <person name="Koop B.F."/>
        </authorList>
    </citation>
    <scope>NUCLEOTIDE SEQUENCE</scope>
    <source>
        <strain evidence="2">Atlantic form</strain>
        <tissue evidence="2">Mixed tissue</tissue>
    </source>
</reference>
<keyword evidence="1 2" id="KW-0812">Transmembrane</keyword>
<evidence type="ECO:0000256" key="1">
    <source>
        <dbReference type="SAM" id="Phobius"/>
    </source>
</evidence>
<dbReference type="InterPro" id="IPR026508">
    <property type="entry name" value="TMEM164"/>
</dbReference>